<dbReference type="SUPFAM" id="SSF48452">
    <property type="entry name" value="TPR-like"/>
    <property type="match status" value="1"/>
</dbReference>
<gene>
    <name evidence="2" type="ORF">EVA99_03055</name>
</gene>
<dbReference type="PROSITE" id="PS50005">
    <property type="entry name" value="TPR"/>
    <property type="match status" value="1"/>
</dbReference>
<feature type="repeat" description="TPR" evidence="1">
    <location>
        <begin position="210"/>
        <end position="243"/>
    </location>
</feature>
<proteinExistence type="predicted"/>
<dbReference type="Proteomes" id="UP000320146">
    <property type="component" value="Unassembled WGS sequence"/>
</dbReference>
<dbReference type="Pfam" id="PF13181">
    <property type="entry name" value="TPR_8"/>
    <property type="match status" value="2"/>
</dbReference>
<evidence type="ECO:0000313" key="2">
    <source>
        <dbReference type="EMBL" id="RZO23828.1"/>
    </source>
</evidence>
<dbReference type="InterPro" id="IPR011990">
    <property type="entry name" value="TPR-like_helical_dom_sf"/>
</dbReference>
<reference evidence="2 3" key="1">
    <citation type="submission" date="2019-02" db="EMBL/GenBank/DDBJ databases">
        <title>Prokaryotic population dynamics and viral predation in marine succession experiment using metagenomics: the confinement effect.</title>
        <authorList>
            <person name="Haro-Moreno J.M."/>
            <person name="Rodriguez-Valera F."/>
            <person name="Lopez-Perez M."/>
        </authorList>
    </citation>
    <scope>NUCLEOTIDE SEQUENCE [LARGE SCALE GENOMIC DNA]</scope>
    <source>
        <strain evidence="2">MED-G166</strain>
    </source>
</reference>
<dbReference type="AlphaFoldDB" id="A0A520MRJ9"/>
<name>A0A520MRJ9_9GAMM</name>
<feature type="non-terminal residue" evidence="2">
    <location>
        <position position="1"/>
    </location>
</feature>
<accession>A0A520MRJ9</accession>
<evidence type="ECO:0000313" key="3">
    <source>
        <dbReference type="Proteomes" id="UP000320146"/>
    </source>
</evidence>
<sequence length="309" mass="34896">AKRLADENSIRFRENWYSLLIASMSELELKEEQVPLYEEILELYPKKKYFVNLAGLYSDLDRPGDYTSLLKTAYTKQLLNKKSEFQSLSQMLLAAGNPYWASEVMLTGMTSVPGLRVIDQECLMSKVLDEKGNLKTDKEGIAIEELVCTDILGPAFVKPKSAMALDQTANPLLEEDKQNLTILAGALRAAQERKAAIEVFSKLTKLTDNGEAYIAMGNLYYQEDQIDQAIEAINEGLKVGDLKNPGFAQLTLGQALFELQRFNEAREVFTEATKSKKDSVKKSARAWLKYTDNEQERVRNLNLRKESIS</sequence>
<dbReference type="EMBL" id="SHBL01000023">
    <property type="protein sequence ID" value="RZO23828.1"/>
    <property type="molecule type" value="Genomic_DNA"/>
</dbReference>
<dbReference type="InterPro" id="IPR019734">
    <property type="entry name" value="TPR_rpt"/>
</dbReference>
<dbReference type="Gene3D" id="1.25.40.10">
    <property type="entry name" value="Tetratricopeptide repeat domain"/>
    <property type="match status" value="1"/>
</dbReference>
<evidence type="ECO:0000256" key="1">
    <source>
        <dbReference type="PROSITE-ProRule" id="PRU00339"/>
    </source>
</evidence>
<keyword evidence="1" id="KW-0802">TPR repeat</keyword>
<comment type="caution">
    <text evidence="2">The sequence shown here is derived from an EMBL/GenBank/DDBJ whole genome shotgun (WGS) entry which is preliminary data.</text>
</comment>
<organism evidence="2 3">
    <name type="scientific">SAR86 cluster bacterium</name>
    <dbReference type="NCBI Taxonomy" id="2030880"/>
    <lineage>
        <taxon>Bacteria</taxon>
        <taxon>Pseudomonadati</taxon>
        <taxon>Pseudomonadota</taxon>
        <taxon>Gammaproteobacteria</taxon>
        <taxon>SAR86 cluster</taxon>
    </lineage>
</organism>
<dbReference type="SMART" id="SM00028">
    <property type="entry name" value="TPR"/>
    <property type="match status" value="2"/>
</dbReference>
<protein>
    <submittedName>
        <fullName evidence="2">Uncharacterized protein</fullName>
    </submittedName>
</protein>